<dbReference type="InterPro" id="IPR005202">
    <property type="entry name" value="TF_GRAS"/>
</dbReference>
<keyword evidence="1" id="KW-0805">Transcription regulation</keyword>
<dbReference type="Proteomes" id="UP001497522">
    <property type="component" value="Chromosome 16"/>
</dbReference>
<reference evidence="4" key="1">
    <citation type="submission" date="2024-03" db="EMBL/GenBank/DDBJ databases">
        <authorList>
            <consortium name="ELIXIR-Norway"/>
            <consortium name="Elixir Norway"/>
        </authorList>
    </citation>
    <scope>NUCLEOTIDE SEQUENCE</scope>
</reference>
<dbReference type="PROSITE" id="PS50985">
    <property type="entry name" value="GRAS"/>
    <property type="match status" value="1"/>
</dbReference>
<feature type="compositionally biased region" description="Polar residues" evidence="3">
    <location>
        <begin position="144"/>
        <end position="161"/>
    </location>
</feature>
<feature type="compositionally biased region" description="Polar residues" evidence="3">
    <location>
        <begin position="290"/>
        <end position="304"/>
    </location>
</feature>
<dbReference type="Pfam" id="PF03514">
    <property type="entry name" value="GRAS"/>
    <property type="match status" value="1"/>
</dbReference>
<evidence type="ECO:0000313" key="4">
    <source>
        <dbReference type="EMBL" id="CAK9866806.1"/>
    </source>
</evidence>
<protein>
    <submittedName>
        <fullName evidence="4">Uncharacterized protein</fullName>
    </submittedName>
</protein>
<evidence type="ECO:0000313" key="5">
    <source>
        <dbReference type="Proteomes" id="UP001497522"/>
    </source>
</evidence>
<evidence type="ECO:0000256" key="2">
    <source>
        <dbReference type="ARBA" id="ARBA00023163"/>
    </source>
</evidence>
<organism evidence="4 5">
    <name type="scientific">Sphagnum jensenii</name>
    <dbReference type="NCBI Taxonomy" id="128206"/>
    <lineage>
        <taxon>Eukaryota</taxon>
        <taxon>Viridiplantae</taxon>
        <taxon>Streptophyta</taxon>
        <taxon>Embryophyta</taxon>
        <taxon>Bryophyta</taxon>
        <taxon>Sphagnophytina</taxon>
        <taxon>Sphagnopsida</taxon>
        <taxon>Sphagnales</taxon>
        <taxon>Sphagnaceae</taxon>
        <taxon>Sphagnum</taxon>
    </lineage>
</organism>
<sequence length="733" mass="80884">MMQYRPELGSTIGLTPQYPTERRDRDYYFTTDIANNSRQISSYYTTTATTRQAFEDAQRVETAHYASLPRPKDHRLSVSILLPPNSTAAATALEAAAAVPNLQHSWSPESSQSKEASESAGSDGSLESNETDLFDAHTFHHSGGQPTLSSSLHNPPASSLSMRPVAVSNSSSAAVAAAVESYQMMNFEPSQNHHHHHHHHHHYTPEKQYEMSGEVTQMLQDLESALLEDDDDDNLPSSFYQQHCGITTTSERSFWADAAFDVDMLHDAVPENTTSVPLESQLMPLQIPLSTSGAAVQQSASDATDQQHQQHQHHNHPPVRSVESLPDAPNTVGIEDSAQAGVEVPPETRRLERLLVASAEAVGENDFTQASALITTLKQVVSIVGDPTQRLAAYMVEGLVAKMVSSGGNIYRTLKCKEPIVGDFLSAMQVLYQVCPYFKFGYMAANGAIAEAFQNEERVHIVDFEINQGVQWCTLIQALAERPGGPPHLRITGVEDPPSSSEFMSMHPTTGAGGGGGGLESVGDRLRKLAQSVGVPFVFHAVEKKGPEVQAWMLERQHGEALAVNFALQLHHMPDESVCMMNPRDRLLQMVKGLNPKVVTIVEQEANTNTAPFLPRFIEAMNYYSAVFQSLDITLPRESRDRINVEQQCLARDIVNVIACEGAERVERHEMLGKWRSRMTMAGFHPHPLSSAVNHTIKLLLKAYSNNYKLKEEEGALFLGWMNRSLIVASAWH</sequence>
<name>A0ABP1AWE2_9BRYO</name>
<feature type="region of interest" description="Disordered" evidence="3">
    <location>
        <begin position="290"/>
        <end position="345"/>
    </location>
</feature>
<keyword evidence="5" id="KW-1185">Reference proteome</keyword>
<evidence type="ECO:0000256" key="1">
    <source>
        <dbReference type="ARBA" id="ARBA00023015"/>
    </source>
</evidence>
<evidence type="ECO:0000256" key="3">
    <source>
        <dbReference type="SAM" id="MobiDB-lite"/>
    </source>
</evidence>
<dbReference type="EMBL" id="OZ023717">
    <property type="protein sequence ID" value="CAK9866806.1"/>
    <property type="molecule type" value="Genomic_DNA"/>
</dbReference>
<feature type="region of interest" description="Disordered" evidence="3">
    <location>
        <begin position="101"/>
        <end position="164"/>
    </location>
</feature>
<gene>
    <name evidence="4" type="ORF">CSSPJE1EN2_LOCUS9801</name>
</gene>
<feature type="compositionally biased region" description="Low complexity" evidence="3">
    <location>
        <begin position="105"/>
        <end position="122"/>
    </location>
</feature>
<accession>A0ABP1AWE2</accession>
<proteinExistence type="predicted"/>
<dbReference type="PANTHER" id="PTHR31636">
    <property type="entry name" value="OSJNBA0084A10.13 PROTEIN-RELATED"/>
    <property type="match status" value="1"/>
</dbReference>
<keyword evidence="2" id="KW-0804">Transcription</keyword>